<dbReference type="InterPro" id="IPR017438">
    <property type="entry name" value="ATP-NAD_kinase_N"/>
</dbReference>
<keyword evidence="2" id="KW-0418">Kinase</keyword>
<dbReference type="Pfam" id="PF19279">
    <property type="entry name" value="YegS_C"/>
    <property type="match status" value="1"/>
</dbReference>
<dbReference type="InterPro" id="IPR016064">
    <property type="entry name" value="NAD/diacylglycerol_kinase_sf"/>
</dbReference>
<dbReference type="PROSITE" id="PS50146">
    <property type="entry name" value="DAGK"/>
    <property type="match status" value="1"/>
</dbReference>
<name>A0ABU4RRU1_9HYPH</name>
<dbReference type="SUPFAM" id="SSF111331">
    <property type="entry name" value="NAD kinase/diacylglycerol kinase-like"/>
    <property type="match status" value="1"/>
</dbReference>
<feature type="domain" description="DAGKc" evidence="1">
    <location>
        <begin position="1"/>
        <end position="131"/>
    </location>
</feature>
<evidence type="ECO:0000313" key="3">
    <source>
        <dbReference type="Proteomes" id="UP001274321"/>
    </source>
</evidence>
<comment type="caution">
    <text evidence="2">The sequence shown here is derived from an EMBL/GenBank/DDBJ whole genome shotgun (WGS) entry which is preliminary data.</text>
</comment>
<dbReference type="InterPro" id="IPR045540">
    <property type="entry name" value="YegS/DAGK_C"/>
</dbReference>
<protein>
    <submittedName>
        <fullName evidence="2">Diacylglycerol kinase family protein</fullName>
    </submittedName>
</protein>
<keyword evidence="3" id="KW-1185">Reference proteome</keyword>
<sequence>MSCLVLLNARAGTLLSGGLERPREVVAEAFETAGRPAEVHLVDPEEMGPRLEAASRSDHEVVVVGGGDGTFSHALAKLAGSGKVLGLLPLGTVNLLGRDLMFPAGGLPEMARALAGGEVRHIDLATVNGRPFHSLCGLGYFSRVAREREQTRFNIPLGRLFSVTMSVWRSVTKTGRVRFSIDVGDRRFNTDAYAILVTNNRIGDDWRRAQLDEGVLELHLMRHSHLAGRARAGFELIAGRWREGDAIESFAAQTFTISSARSRVWMALDGELVREPTPLRFHIQPGGLRMLVPSPSLTEVER</sequence>
<dbReference type="Pfam" id="PF00781">
    <property type="entry name" value="DAGK_cat"/>
    <property type="match status" value="1"/>
</dbReference>
<dbReference type="InterPro" id="IPR001206">
    <property type="entry name" value="Diacylglycerol_kinase_cat_dom"/>
</dbReference>
<dbReference type="GO" id="GO:0016301">
    <property type="term" value="F:kinase activity"/>
    <property type="evidence" value="ECO:0007669"/>
    <property type="project" value="UniProtKB-KW"/>
</dbReference>
<dbReference type="Gene3D" id="2.60.200.40">
    <property type="match status" value="1"/>
</dbReference>
<organism evidence="2 3">
    <name type="scientific">Terrihabitans rhizophilus</name>
    <dbReference type="NCBI Taxonomy" id="3092662"/>
    <lineage>
        <taxon>Bacteria</taxon>
        <taxon>Pseudomonadati</taxon>
        <taxon>Pseudomonadota</taxon>
        <taxon>Alphaproteobacteria</taxon>
        <taxon>Hyphomicrobiales</taxon>
        <taxon>Terrihabitans</taxon>
    </lineage>
</organism>
<evidence type="ECO:0000259" key="1">
    <source>
        <dbReference type="PROSITE" id="PS50146"/>
    </source>
</evidence>
<dbReference type="Proteomes" id="UP001274321">
    <property type="component" value="Unassembled WGS sequence"/>
</dbReference>
<proteinExistence type="predicted"/>
<dbReference type="EMBL" id="JAXAFJ010000013">
    <property type="protein sequence ID" value="MDX6807569.1"/>
    <property type="molecule type" value="Genomic_DNA"/>
</dbReference>
<reference evidence="2 3" key="1">
    <citation type="submission" date="2023-11" db="EMBL/GenBank/DDBJ databases">
        <authorList>
            <person name="Bao R."/>
        </authorList>
    </citation>
    <scope>NUCLEOTIDE SEQUENCE [LARGE SCALE GENOMIC DNA]</scope>
    <source>
        <strain evidence="2 3">PJ23</strain>
    </source>
</reference>
<evidence type="ECO:0000313" key="2">
    <source>
        <dbReference type="EMBL" id="MDX6807569.1"/>
    </source>
</evidence>
<keyword evidence="2" id="KW-0808">Transferase</keyword>
<gene>
    <name evidence="2" type="ORF">SCD90_16000</name>
</gene>
<dbReference type="SMART" id="SM00046">
    <property type="entry name" value="DAGKc"/>
    <property type="match status" value="1"/>
</dbReference>
<accession>A0ABU4RRU1</accession>
<dbReference type="Gene3D" id="3.40.50.10330">
    <property type="entry name" value="Probable inorganic polyphosphate/atp-NAD kinase, domain 1"/>
    <property type="match status" value="1"/>
</dbReference>
<dbReference type="RefSeq" id="WP_319845710.1">
    <property type="nucleotide sequence ID" value="NZ_JAXAFJ010000013.1"/>
</dbReference>